<evidence type="ECO:0000259" key="2">
    <source>
        <dbReference type="Pfam" id="PF00497"/>
    </source>
</evidence>
<dbReference type="SUPFAM" id="SSF53850">
    <property type="entry name" value="Periplasmic binding protein-like II"/>
    <property type="match status" value="1"/>
</dbReference>
<gene>
    <name evidence="3" type="ORF">MTBPR1_70033</name>
</gene>
<name>A0A1C3RKL3_9PROT</name>
<dbReference type="PANTHER" id="PTHR35936:SF25">
    <property type="entry name" value="ABC TRANSPORTER SUBSTRATE-BINDING PROTEIN"/>
    <property type="match status" value="1"/>
</dbReference>
<dbReference type="PANTHER" id="PTHR35936">
    <property type="entry name" value="MEMBRANE-BOUND LYTIC MUREIN TRANSGLYCOSYLASE F"/>
    <property type="match status" value="1"/>
</dbReference>
<evidence type="ECO:0000256" key="1">
    <source>
        <dbReference type="ARBA" id="ARBA00022729"/>
    </source>
</evidence>
<sequence length="256" mass="29705">MQRIYVLIFAFLIGVIALSHEAIAKSTGENNVQILTGEWPPYISQNFKGQGIIPRIIRKAFAYSGLEVEFRFVPWKTIHPNLMKGVFDGGAVWGDYQSWLGKLLASDPIISSDYVIFHLDARKYFNWRDSKSLHGMVMGYEKGGQLAPYFQKLVDEKLLKIRYIANPAHAFEMLRTGKINFLPYNKISGEAILKEKYPKNDHMLTFHKEPFRISLYRLIFSNKPARARFLMERLNQGLQIMRQNGEWDKIRKEIGT</sequence>
<keyword evidence="4" id="KW-1185">Reference proteome</keyword>
<dbReference type="Pfam" id="PF00497">
    <property type="entry name" value="SBP_bac_3"/>
    <property type="match status" value="1"/>
</dbReference>
<evidence type="ECO:0000313" key="4">
    <source>
        <dbReference type="Proteomes" id="UP000231658"/>
    </source>
</evidence>
<accession>A0A1C3RKL3</accession>
<dbReference type="STRING" id="1867952.MTBPR1_70033"/>
<dbReference type="RefSeq" id="WP_069189779.1">
    <property type="nucleotide sequence ID" value="NZ_FLYE01000046.1"/>
</dbReference>
<reference evidence="3 4" key="1">
    <citation type="submission" date="2016-07" db="EMBL/GenBank/DDBJ databases">
        <authorList>
            <person name="Lefevre C.T."/>
        </authorList>
    </citation>
    <scope>NUCLEOTIDE SEQUENCE [LARGE SCALE GENOMIC DNA]</scope>
    <source>
        <strain evidence="3">PR1</strain>
    </source>
</reference>
<keyword evidence="1" id="KW-0732">Signal</keyword>
<dbReference type="OrthoDB" id="8477926at2"/>
<dbReference type="InterPro" id="IPR001638">
    <property type="entry name" value="Solute-binding_3/MltF_N"/>
</dbReference>
<feature type="domain" description="Solute-binding protein family 3/N-terminal" evidence="2">
    <location>
        <begin position="37"/>
        <end position="252"/>
    </location>
</feature>
<proteinExistence type="predicted"/>
<organism evidence="3 4">
    <name type="scientific">Candidatus Terasakiella magnetica</name>
    <dbReference type="NCBI Taxonomy" id="1867952"/>
    <lineage>
        <taxon>Bacteria</taxon>
        <taxon>Pseudomonadati</taxon>
        <taxon>Pseudomonadota</taxon>
        <taxon>Alphaproteobacteria</taxon>
        <taxon>Rhodospirillales</taxon>
        <taxon>Terasakiellaceae</taxon>
        <taxon>Terasakiella</taxon>
    </lineage>
</organism>
<evidence type="ECO:0000313" key="3">
    <source>
        <dbReference type="EMBL" id="SCA57761.1"/>
    </source>
</evidence>
<dbReference type="AlphaFoldDB" id="A0A1C3RKL3"/>
<dbReference type="Gene3D" id="3.40.190.10">
    <property type="entry name" value="Periplasmic binding protein-like II"/>
    <property type="match status" value="2"/>
</dbReference>
<dbReference type="Proteomes" id="UP000231658">
    <property type="component" value="Unassembled WGS sequence"/>
</dbReference>
<protein>
    <recommendedName>
        <fullName evidence="2">Solute-binding protein family 3/N-terminal domain-containing protein</fullName>
    </recommendedName>
</protein>
<dbReference type="EMBL" id="FLYE01000046">
    <property type="protein sequence ID" value="SCA57761.1"/>
    <property type="molecule type" value="Genomic_DNA"/>
</dbReference>